<feature type="domain" description="PI3K-RBD" evidence="18">
    <location>
        <begin position="194"/>
        <end position="285"/>
    </location>
</feature>
<comment type="catalytic activity">
    <reaction evidence="13">
        <text>a 1,2-diacyl-sn-glycero-3-phospho-(1D-myo-inositol-4,5-bisphosphate) + ATP = a 1,2-diacyl-sn-glycero-3-phospho-(1D-myo-inositol-3,4,5-trisphosphate) + ADP + H(+)</text>
        <dbReference type="Rhea" id="RHEA:21292"/>
        <dbReference type="ChEBI" id="CHEBI:15378"/>
        <dbReference type="ChEBI" id="CHEBI:30616"/>
        <dbReference type="ChEBI" id="CHEBI:57836"/>
        <dbReference type="ChEBI" id="CHEBI:58456"/>
        <dbReference type="ChEBI" id="CHEBI:456216"/>
        <dbReference type="EC" id="2.7.1.153"/>
    </reaction>
    <physiologicalReaction direction="left-to-right" evidence="13">
        <dbReference type="Rhea" id="RHEA:21293"/>
    </physiologicalReaction>
</comment>
<feature type="domain" description="C2 PI3K-type" evidence="19">
    <location>
        <begin position="327"/>
        <end position="496"/>
    </location>
</feature>
<dbReference type="SMART" id="SM00145">
    <property type="entry name" value="PI3Ka"/>
    <property type="match status" value="1"/>
</dbReference>
<dbReference type="PROSITE" id="PS00916">
    <property type="entry name" value="PI3_4_KINASE_2"/>
    <property type="match status" value="1"/>
</dbReference>
<name>A0A8D1M1S0_PIG</name>
<evidence type="ECO:0000256" key="1">
    <source>
        <dbReference type="ARBA" id="ARBA00004496"/>
    </source>
</evidence>
<dbReference type="InterPro" id="IPR035892">
    <property type="entry name" value="C2_domain_sf"/>
</dbReference>
<dbReference type="GO" id="GO:0005829">
    <property type="term" value="C:cytosol"/>
    <property type="evidence" value="ECO:0007669"/>
    <property type="project" value="UniProtKB-ARBA"/>
</dbReference>
<evidence type="ECO:0000256" key="12">
    <source>
        <dbReference type="ARBA" id="ARBA00023098"/>
    </source>
</evidence>
<keyword evidence="7" id="KW-0597">Phosphoprotein</keyword>
<keyword evidence="6" id="KW-0963">Cytoplasm</keyword>
<keyword evidence="12" id="KW-0443">Lipid metabolism</keyword>
<feature type="domain" description="PI3K/PI4K catalytic" evidence="15">
    <location>
        <begin position="709"/>
        <end position="990"/>
    </location>
</feature>
<dbReference type="InterPro" id="IPR016024">
    <property type="entry name" value="ARM-type_fold"/>
</dbReference>
<dbReference type="UniPathway" id="UPA00220"/>
<dbReference type="SUPFAM" id="SSF49562">
    <property type="entry name" value="C2 domain (Calcium/lipid-binding domain, CaLB)"/>
    <property type="match status" value="1"/>
</dbReference>
<dbReference type="InterPro" id="IPR029071">
    <property type="entry name" value="Ubiquitin-like_domsf"/>
</dbReference>
<dbReference type="PROSITE" id="PS51547">
    <property type="entry name" value="C2_PI3K"/>
    <property type="match status" value="1"/>
</dbReference>
<dbReference type="GO" id="GO:0046934">
    <property type="term" value="F:1-phosphatidylinositol-4,5-bisphosphate 3-kinase activity"/>
    <property type="evidence" value="ECO:0007669"/>
    <property type="project" value="UniProtKB-EC"/>
</dbReference>
<dbReference type="SUPFAM" id="SSF48371">
    <property type="entry name" value="ARM repeat"/>
    <property type="match status" value="1"/>
</dbReference>
<dbReference type="FunFam" id="2.60.40.150:FF:000046">
    <property type="entry name" value="Phosphatidylinositol 4,5-bisphosphate 3-kinase catalytic subunit"/>
    <property type="match status" value="1"/>
</dbReference>
<gene>
    <name evidence="20" type="primary">PIK3CB</name>
</gene>
<dbReference type="InterPro" id="IPR015433">
    <property type="entry name" value="PI3/4_kinase"/>
</dbReference>
<dbReference type="GO" id="GO:0016303">
    <property type="term" value="F:1-phosphatidylinositol-3-kinase activity"/>
    <property type="evidence" value="ECO:0007669"/>
    <property type="project" value="InterPro"/>
</dbReference>
<dbReference type="InterPro" id="IPR001263">
    <property type="entry name" value="PI3K_accessory_dom"/>
</dbReference>
<accession>A0A8D1M1S0</accession>
<evidence type="ECO:0000256" key="4">
    <source>
        <dbReference type="ARBA" id="ARBA00006209"/>
    </source>
</evidence>
<evidence type="ECO:0000256" key="2">
    <source>
        <dbReference type="ARBA" id="ARBA00004805"/>
    </source>
</evidence>
<evidence type="ECO:0000256" key="7">
    <source>
        <dbReference type="ARBA" id="ARBA00022553"/>
    </source>
</evidence>
<dbReference type="InterPro" id="IPR000341">
    <property type="entry name" value="PI3K_Ras-bd_dom"/>
</dbReference>
<dbReference type="Proteomes" id="UP000694724">
    <property type="component" value="Unplaced"/>
</dbReference>
<dbReference type="Gene3D" id="3.10.20.770">
    <property type="match status" value="1"/>
</dbReference>
<keyword evidence="9" id="KW-0547">Nucleotide-binding</keyword>
<dbReference type="GO" id="GO:0005524">
    <property type="term" value="F:ATP binding"/>
    <property type="evidence" value="ECO:0007669"/>
    <property type="project" value="UniProtKB-KW"/>
</dbReference>
<evidence type="ECO:0000259" key="16">
    <source>
        <dbReference type="PROSITE" id="PS51544"/>
    </source>
</evidence>
<dbReference type="PROSITE" id="PS51546">
    <property type="entry name" value="PI3K_RBD"/>
    <property type="match status" value="1"/>
</dbReference>
<feature type="domain" description="PI3K-ABD" evidence="16">
    <location>
        <begin position="26"/>
        <end position="115"/>
    </location>
</feature>
<comment type="pathway">
    <text evidence="2">Phospholipid metabolism; phosphatidylinositol phosphate biosynthesis.</text>
</comment>
<dbReference type="SUPFAM" id="SSF56112">
    <property type="entry name" value="Protein kinase-like (PK-like)"/>
    <property type="match status" value="1"/>
</dbReference>
<dbReference type="Pfam" id="PF00794">
    <property type="entry name" value="PI3K_rbd"/>
    <property type="match status" value="1"/>
</dbReference>
<evidence type="ECO:0000259" key="18">
    <source>
        <dbReference type="PROSITE" id="PS51546"/>
    </source>
</evidence>
<dbReference type="AlphaFoldDB" id="A0A8D1M1S0"/>
<evidence type="ECO:0000256" key="13">
    <source>
        <dbReference type="ARBA" id="ARBA00023981"/>
    </source>
</evidence>
<dbReference type="FunFam" id="3.30.1010.10:FF:000005">
    <property type="entry name" value="Phosphatidylinositol 4,5-bisphosphate 3-kinase catalytic subunit beta"/>
    <property type="match status" value="1"/>
</dbReference>
<sequence length="1007" mass="115542">MCFRFIMPPAMADILDIWAVDSQIASDGSIPVDFLLPTGIYIQLEVPREATISYIKQMLWKQVHNYPMFNLLMEIDSYMFACVNQTAVYEELEDETRRLCDVRPFLPVLKLVTRSCDPGEKLDSKIGVLIGRGLHEFDALKDPEVNEFRIKMRKFSEEKIQSLVGLSWMDWLKQTYPPEHEPSILENLEDKLYGGKLIVAVHFENCQDVFSFQVSPNMNPVKINELAIQKRLTIHGKEDEVSPYDYVLQVSGRVEYVFGDYPLIQFQYIRNCVMNRTLPHFILVECCKIKKLYEQEMIAIEAAINRNSSNLPLPLPPKKTRVISHIWENNNPFQIVLVKGNKLNTEETVKVHVRAGLFHGTELLCKTIVSSEISGKNDHIWNEPLEFDINTCDLPRMARLCFAVYAVLDKVKTKKSTKTINPSKYQTIRKSGKVHYPVAWVNTMVFDFKGQLRSGDIILHSWSSFPDELEEMLNPMGTVQTNPYTENATALHIKFPENKKQPYYYPPFDKIIEKAAEIASSDSANVSLQALLQIWPKLPPREALELLDFNYPDQYVREYAVGCLRQMSDEELSQYLLQLVQVLKYEPFLDCALSRFLLERALANRRIGQFLFWHLRSEVHIPAVSVQFGVILEAYCRGSVGHMKALSKQVEALNKLKTLNSLIKLNAMKLNRAKGKEAMHTCLKQSAYREALSDLQSPLNPCVILSELYVEKCKYMDSKMKPLWLVYNNKVFGEDSIGVIFKNGDDLRQDMLTLQMLRLMDLLWKEAGLDLRMLPYGCLATGDRSGLIEVVSTSETIADIQLNSSNVAAAAAFNKDALLNWLKEYNSGDDLDRAIEEFTLSCAGYCVASYVLGIGDRHSDNIMVKKTGQLFHIDFGHILGNFKSKFGIKRERVPFILTYDFIHVIQQGKTGNTEKFGRFRQCCEDAYLILRRHGNLFITLFALMLTAGLPELTSVKDIQYLKDSLALGKSEEEALKQFKQKFDEALRESWTTKVNWMAHTVRKDYRS</sequence>
<evidence type="ECO:0000256" key="6">
    <source>
        <dbReference type="ARBA" id="ARBA00022490"/>
    </source>
</evidence>
<dbReference type="InterPro" id="IPR036940">
    <property type="entry name" value="PI3/4_kinase_cat_sf"/>
</dbReference>
<dbReference type="InterPro" id="IPR037702">
    <property type="entry name" value="PI3-kinase_beta_cat"/>
</dbReference>
<comment type="catalytic activity">
    <reaction evidence="14">
        <text>1-octadecanoyl-2-(5Z,8Z,11Z,14Z)-eicosatetraenoyl-sn-glycero-3-phospho-1D-myo-inositol 4,5-bisphosphate + ATP = 1-octadecanoyl-2-(5Z,8Z,11Z,14Z-eicosatetraenoyl)-sn-glycero-3-phospho-(1D-myo-inositol 3,4,5-triphosphate) + ADP + H(+)</text>
        <dbReference type="Rhea" id="RHEA:43396"/>
        <dbReference type="ChEBI" id="CHEBI:15378"/>
        <dbReference type="ChEBI" id="CHEBI:30616"/>
        <dbReference type="ChEBI" id="CHEBI:77137"/>
        <dbReference type="ChEBI" id="CHEBI:83243"/>
        <dbReference type="ChEBI" id="CHEBI:456216"/>
    </reaction>
    <physiologicalReaction direction="left-to-right" evidence="14">
        <dbReference type="Rhea" id="RHEA:43397"/>
    </physiologicalReaction>
</comment>
<evidence type="ECO:0000313" key="20">
    <source>
        <dbReference type="Ensembl" id="ENSSSCP00050016363.1"/>
    </source>
</evidence>
<dbReference type="InterPro" id="IPR003113">
    <property type="entry name" value="PI3K_ABD"/>
</dbReference>
<dbReference type="InterPro" id="IPR018936">
    <property type="entry name" value="PI3/4_kinase_CS"/>
</dbReference>
<keyword evidence="11" id="KW-0067">ATP-binding</keyword>
<evidence type="ECO:0000256" key="10">
    <source>
        <dbReference type="ARBA" id="ARBA00022777"/>
    </source>
</evidence>
<protein>
    <recommendedName>
        <fullName evidence="5">phosphatidylinositol-4,5-bisphosphate 3-kinase</fullName>
        <ecNumber evidence="5">2.7.1.153</ecNumber>
    </recommendedName>
</protein>
<keyword evidence="10" id="KW-0418">Kinase</keyword>
<dbReference type="SMART" id="SM00143">
    <property type="entry name" value="PI3K_p85B"/>
    <property type="match status" value="1"/>
</dbReference>
<dbReference type="Ensembl" id="ENSSSCT00050039482.1">
    <property type="protein sequence ID" value="ENSSSCP00050016363.1"/>
    <property type="gene ID" value="ENSSSCG00050029313.1"/>
</dbReference>
<dbReference type="FunFam" id="1.10.1070.11:FF:000001">
    <property type="entry name" value="Phosphatidylinositol 4,5-bisphosphate 3-kinase catalytic subunit"/>
    <property type="match status" value="1"/>
</dbReference>
<dbReference type="Proteomes" id="UP000694728">
    <property type="component" value="Unplaced"/>
</dbReference>
<comment type="subcellular location">
    <subcellularLocation>
        <location evidence="1">Cytoplasm</location>
    </subcellularLocation>
</comment>
<dbReference type="PROSITE" id="PS51545">
    <property type="entry name" value="PIK_HELICAL"/>
    <property type="match status" value="1"/>
</dbReference>
<feature type="domain" description="PIK helical" evidence="17">
    <location>
        <begin position="455"/>
        <end position="638"/>
    </location>
</feature>
<dbReference type="PROSITE" id="PS00915">
    <property type="entry name" value="PI3_4_KINASE_1"/>
    <property type="match status" value="1"/>
</dbReference>
<dbReference type="FunFam" id="3.10.20.770:FF:000003">
    <property type="entry name" value="phosphatidylinositol 4,5-bisphosphate 3-kinase catalytic subunit beta isoform"/>
    <property type="match status" value="1"/>
</dbReference>
<dbReference type="InterPro" id="IPR002420">
    <property type="entry name" value="PI3K-type_C2_dom"/>
</dbReference>
<dbReference type="EC" id="2.7.1.153" evidence="5"/>
<dbReference type="Pfam" id="PF00454">
    <property type="entry name" value="PI3_PI4_kinase"/>
    <property type="match status" value="1"/>
</dbReference>
<dbReference type="PROSITE" id="PS51544">
    <property type="entry name" value="PI3K_ABD"/>
    <property type="match status" value="1"/>
</dbReference>
<dbReference type="Ensembl" id="ENSSSCT00055060235.1">
    <property type="protein sequence ID" value="ENSSSCP00055048265.1"/>
    <property type="gene ID" value="ENSSSCG00055030092.1"/>
</dbReference>
<dbReference type="Gene3D" id="2.60.40.150">
    <property type="entry name" value="C2 domain"/>
    <property type="match status" value="1"/>
</dbReference>
<evidence type="ECO:0000259" key="19">
    <source>
        <dbReference type="PROSITE" id="PS51547"/>
    </source>
</evidence>
<dbReference type="PANTHER" id="PTHR10048">
    <property type="entry name" value="PHOSPHATIDYLINOSITOL KINASE"/>
    <property type="match status" value="1"/>
</dbReference>
<comment type="similarity">
    <text evidence="4">Belongs to the PI3/PI4-kinase family. Type III PI4K subfamily.</text>
</comment>
<reference evidence="20" key="1">
    <citation type="submission" date="2025-05" db="UniProtKB">
        <authorList>
            <consortium name="Ensembl"/>
        </authorList>
    </citation>
    <scope>IDENTIFICATION</scope>
</reference>
<evidence type="ECO:0000259" key="15">
    <source>
        <dbReference type="PROSITE" id="PS50290"/>
    </source>
</evidence>
<dbReference type="Gene3D" id="1.10.1070.11">
    <property type="entry name" value="Phosphatidylinositol 3-/4-kinase, catalytic domain"/>
    <property type="match status" value="1"/>
</dbReference>
<dbReference type="SMART" id="SM00142">
    <property type="entry name" value="PI3K_C2"/>
    <property type="match status" value="1"/>
</dbReference>
<evidence type="ECO:0000256" key="11">
    <source>
        <dbReference type="ARBA" id="ARBA00022840"/>
    </source>
</evidence>
<comment type="pathway">
    <text evidence="3">Lipid metabolism.</text>
</comment>
<dbReference type="Proteomes" id="UP000694571">
    <property type="component" value="Unplaced"/>
</dbReference>
<organism evidence="20 21">
    <name type="scientific">Sus scrofa</name>
    <name type="common">Pig</name>
    <dbReference type="NCBI Taxonomy" id="9823"/>
    <lineage>
        <taxon>Eukaryota</taxon>
        <taxon>Metazoa</taxon>
        <taxon>Chordata</taxon>
        <taxon>Craniata</taxon>
        <taxon>Vertebrata</taxon>
        <taxon>Euteleostomi</taxon>
        <taxon>Mammalia</taxon>
        <taxon>Eutheria</taxon>
        <taxon>Laurasiatheria</taxon>
        <taxon>Artiodactyla</taxon>
        <taxon>Suina</taxon>
        <taxon>Suidae</taxon>
        <taxon>Sus</taxon>
    </lineage>
</organism>
<proteinExistence type="inferred from homology"/>
<dbReference type="Pfam" id="PF00792">
    <property type="entry name" value="PI3K_C2"/>
    <property type="match status" value="1"/>
</dbReference>
<dbReference type="InterPro" id="IPR000403">
    <property type="entry name" value="PI3/4_kinase_cat_dom"/>
</dbReference>
<dbReference type="CDD" id="cd05173">
    <property type="entry name" value="PI3Kc_IA_beta"/>
    <property type="match status" value="1"/>
</dbReference>
<evidence type="ECO:0000256" key="9">
    <source>
        <dbReference type="ARBA" id="ARBA00022741"/>
    </source>
</evidence>
<evidence type="ECO:0000313" key="21">
    <source>
        <dbReference type="Proteomes" id="UP000694571"/>
    </source>
</evidence>
<dbReference type="InterPro" id="IPR042236">
    <property type="entry name" value="PI3K_accessory_sf"/>
</dbReference>
<keyword evidence="8" id="KW-0808">Transferase</keyword>
<dbReference type="Gene3D" id="3.30.1010.10">
    <property type="entry name" value="Phosphatidylinositol 3-kinase Catalytic Subunit, Chain A, domain 4"/>
    <property type="match status" value="1"/>
</dbReference>
<dbReference type="Pfam" id="PF00613">
    <property type="entry name" value="PI3Ka"/>
    <property type="match status" value="1"/>
</dbReference>
<dbReference type="Pfam" id="PF02192">
    <property type="entry name" value="PI3K_p85B"/>
    <property type="match status" value="1"/>
</dbReference>
<dbReference type="SMART" id="SM00146">
    <property type="entry name" value="PI3Kc"/>
    <property type="match status" value="1"/>
</dbReference>
<dbReference type="InterPro" id="IPR011009">
    <property type="entry name" value="Kinase-like_dom_sf"/>
</dbReference>
<evidence type="ECO:0000256" key="5">
    <source>
        <dbReference type="ARBA" id="ARBA00012010"/>
    </source>
</evidence>
<dbReference type="PROSITE" id="PS50290">
    <property type="entry name" value="PI3_4_KINASE_3"/>
    <property type="match status" value="1"/>
</dbReference>
<dbReference type="Gene3D" id="1.25.40.70">
    <property type="entry name" value="Phosphatidylinositol 3-kinase, accessory domain (PIK)"/>
    <property type="match status" value="1"/>
</dbReference>
<dbReference type="CDD" id="cd08693">
    <property type="entry name" value="C2_PI3K_class_I_beta_delta"/>
    <property type="match status" value="1"/>
</dbReference>
<dbReference type="GO" id="GO:0043491">
    <property type="term" value="P:phosphatidylinositol 3-kinase/protein kinase B signal transduction"/>
    <property type="evidence" value="ECO:0007669"/>
    <property type="project" value="InterPro"/>
</dbReference>
<evidence type="ECO:0000256" key="14">
    <source>
        <dbReference type="ARBA" id="ARBA00051347"/>
    </source>
</evidence>
<dbReference type="Ensembl" id="ENSSSCT00045039320.1">
    <property type="protein sequence ID" value="ENSSSCP00045027357.1"/>
    <property type="gene ID" value="ENSSSCG00045022707.1"/>
</dbReference>
<dbReference type="PANTHER" id="PTHR10048:SF33">
    <property type="entry name" value="PHOSPHATIDYLINOSITOL 4,5-BISPHOSPHATE 3-KINASE CATALYTIC SUBUNIT BETA ISOFORM"/>
    <property type="match status" value="1"/>
</dbReference>
<evidence type="ECO:0000256" key="8">
    <source>
        <dbReference type="ARBA" id="ARBA00022679"/>
    </source>
</evidence>
<evidence type="ECO:0000259" key="17">
    <source>
        <dbReference type="PROSITE" id="PS51545"/>
    </source>
</evidence>
<dbReference type="SMART" id="SM00144">
    <property type="entry name" value="PI3K_rbd"/>
    <property type="match status" value="1"/>
</dbReference>
<dbReference type="SUPFAM" id="SSF54236">
    <property type="entry name" value="Ubiquitin-like"/>
    <property type="match status" value="1"/>
</dbReference>
<evidence type="ECO:0000256" key="3">
    <source>
        <dbReference type="ARBA" id="ARBA00005189"/>
    </source>
</evidence>